<comment type="caution">
    <text evidence="3">The sequence shown here is derived from an EMBL/GenBank/DDBJ whole genome shotgun (WGS) entry which is preliminary data.</text>
</comment>
<organism evidence="3 4">
    <name type="scientific">Paracoccus gahaiensis</name>
    <dbReference type="NCBI Taxonomy" id="1706839"/>
    <lineage>
        <taxon>Bacteria</taxon>
        <taxon>Pseudomonadati</taxon>
        <taxon>Pseudomonadota</taxon>
        <taxon>Alphaproteobacteria</taxon>
        <taxon>Rhodobacterales</taxon>
        <taxon>Paracoccaceae</taxon>
        <taxon>Paracoccus</taxon>
    </lineage>
</organism>
<dbReference type="InterPro" id="IPR050445">
    <property type="entry name" value="Bact_polysacc_biosynth/exp"/>
</dbReference>
<keyword evidence="2" id="KW-1133">Transmembrane helix</keyword>
<feature type="transmembrane region" description="Helical" evidence="2">
    <location>
        <begin position="465"/>
        <end position="483"/>
    </location>
</feature>
<keyword evidence="2" id="KW-0472">Membrane</keyword>
<name>A0A4U0RA20_9RHOB</name>
<feature type="transmembrane region" description="Helical" evidence="2">
    <location>
        <begin position="404"/>
        <end position="423"/>
    </location>
</feature>
<evidence type="ECO:0000256" key="1">
    <source>
        <dbReference type="SAM" id="Coils"/>
    </source>
</evidence>
<dbReference type="EMBL" id="SUNI01000006">
    <property type="protein sequence ID" value="TJZ91999.1"/>
    <property type="molecule type" value="Genomic_DNA"/>
</dbReference>
<keyword evidence="1" id="KW-0175">Coiled coil</keyword>
<proteinExistence type="predicted"/>
<feature type="coiled-coil region" evidence="1">
    <location>
        <begin position="176"/>
        <end position="239"/>
    </location>
</feature>
<dbReference type="OrthoDB" id="7642308at2"/>
<dbReference type="PANTHER" id="PTHR32309:SF31">
    <property type="entry name" value="CAPSULAR EXOPOLYSACCHARIDE FAMILY"/>
    <property type="match status" value="1"/>
</dbReference>
<accession>A0A4U0RA20</accession>
<evidence type="ECO:0000313" key="3">
    <source>
        <dbReference type="EMBL" id="TJZ91999.1"/>
    </source>
</evidence>
<dbReference type="Proteomes" id="UP000309747">
    <property type="component" value="Unassembled WGS sequence"/>
</dbReference>
<evidence type="ECO:0000313" key="4">
    <source>
        <dbReference type="Proteomes" id="UP000309747"/>
    </source>
</evidence>
<keyword evidence="4" id="KW-1185">Reference proteome</keyword>
<protein>
    <recommendedName>
        <fullName evidence="5">Chain-length determining protein</fullName>
    </recommendedName>
</protein>
<sequence>MGPIVGVKEFTGMLRRRGPLMAFVAAVGIYLAMAHAMSLPRAYEAVTVIQIQPTLLSGAPAATVQAEPDTANRLRLIEQRLMARDNVLDMIRRYDLFDDAPELSDDERIAQFRQDARIDFVPAVGGVPGAEREISAMMITVRTARPDDAANLANDMADQIMSGNQAGQARRLNELIATLEVDEQQATAAVDDVEAQLSAFRSLNPDRLPENLDSLTAERSRLQDQRSALLLTLQSLERERLALEVGTPGDTPPASLSQQLRNLEVDLAQARRTLPAEHPEVLRLTRQIEMLRDGTEQALPQSLSRQVELIREQEATLSAERARIDRRLPEIEAAIAAMPDIALELADYQRRINALDLPRAALAERLAAAQLEQRLASGNYGERMVVLERATIPEHPLSSGRRRVAVLGAAMAVAMALAAGFALELARPVLRTPAQVRKALGVEPIAVAPYRPTPRAQVMARVQDVTALGILAFGAMAVIILILQGAG</sequence>
<evidence type="ECO:0008006" key="5">
    <source>
        <dbReference type="Google" id="ProtNLM"/>
    </source>
</evidence>
<dbReference type="AlphaFoldDB" id="A0A4U0RA20"/>
<reference evidence="3 4" key="1">
    <citation type="submission" date="2019-04" db="EMBL/GenBank/DDBJ databases">
        <authorList>
            <person name="Li J."/>
        </authorList>
    </citation>
    <scope>NUCLEOTIDE SEQUENCE [LARGE SCALE GENOMIC DNA]</scope>
    <source>
        <strain evidence="3 4">KCTC 42687</strain>
    </source>
</reference>
<keyword evidence="2" id="KW-0812">Transmembrane</keyword>
<dbReference type="RefSeq" id="WP_136885831.1">
    <property type="nucleotide sequence ID" value="NZ_SUNI01000006.1"/>
</dbReference>
<gene>
    <name evidence="3" type="ORF">FA743_09280</name>
</gene>
<feature type="transmembrane region" description="Helical" evidence="2">
    <location>
        <begin position="20"/>
        <end position="39"/>
    </location>
</feature>
<dbReference type="PANTHER" id="PTHR32309">
    <property type="entry name" value="TYROSINE-PROTEIN KINASE"/>
    <property type="match status" value="1"/>
</dbReference>
<evidence type="ECO:0000256" key="2">
    <source>
        <dbReference type="SAM" id="Phobius"/>
    </source>
</evidence>